<dbReference type="AlphaFoldDB" id="A0A2X0MND1"/>
<feature type="transmembrane region" description="Helical" evidence="5">
    <location>
        <begin position="299"/>
        <end position="317"/>
    </location>
</feature>
<dbReference type="STRING" id="796604.A0A2X0MND1"/>
<dbReference type="Gene3D" id="1.20.1740.10">
    <property type="entry name" value="Amino acid/polyamine transporter I"/>
    <property type="match status" value="1"/>
</dbReference>
<accession>A0A2X0MND1</accession>
<sequence length="577" mass="63859">MSVKDEEKRTGSLHGADGAGAEKVFVDNASTVSNERFATTSAQHRTLESYHVNLIAIGGTIGTAIFVYIGAGLTAGGPLMLLLAYIYWASVIFMIAELQKEMVCLWPTDVAFARNASRYIDDAAGFAAGYNFWVSQVALAIFEIVAFGVVIGFWESTQQISAAVFISILLVAYIALNIWNTRFFGNAEFGFAIGKVLLITGLLFFTFVAMLGGNPLHDRFGFRYWKNPGRSNLRRDRPEEVGMITTPYPDHPSGVGKFEGYLACLTNAAFTMAGPDYLSMVAGEARNPRRTMHRAFNSTIYRLIIFFIGTVLAVGVLCPYNDPGLLSAQKASAPGGARSPYVIAMNRMMIPVLPHIVNGLILTSVFSAGNAYIFTSSRGLAQMARDGQAPKFFARRNRHGVPSIAVGFCMLLCLLSYCQVSTSAQVVIKYLTNLVASSQLVNWILLAFTWIRFNAAHNAQGISRDSLPVRSHFLPFVCVGAWYALISSIFVLLMQGYYVFLSGAWDVSAFLFAYMMPMLFIALYLGWKILKRTRFYRASEVDILSFKYDAEFTEHIEYDQDRSKVGLLVHRALSTLF</sequence>
<feature type="transmembrane region" description="Helical" evidence="5">
    <location>
        <begin position="434"/>
        <end position="453"/>
    </location>
</feature>
<keyword evidence="2 5" id="KW-0812">Transmembrane</keyword>
<dbReference type="EMBL" id="FQNC01000089">
    <property type="protein sequence ID" value="SGZ28538.1"/>
    <property type="molecule type" value="Genomic_DNA"/>
</dbReference>
<reference evidence="7 8" key="1">
    <citation type="submission" date="2016-11" db="EMBL/GenBank/DDBJ databases">
        <authorList>
            <person name="Jaros S."/>
            <person name="Januszkiewicz K."/>
            <person name="Wedrychowicz H."/>
        </authorList>
    </citation>
    <scope>NUCLEOTIDE SEQUENCE [LARGE SCALE GENOMIC DNA]</scope>
</reference>
<feature type="transmembrane region" description="Helical" evidence="5">
    <location>
        <begin position="473"/>
        <end position="501"/>
    </location>
</feature>
<organism evidence="7 8">
    <name type="scientific">Microbotryum silenes-dioicae</name>
    <dbReference type="NCBI Taxonomy" id="796604"/>
    <lineage>
        <taxon>Eukaryota</taxon>
        <taxon>Fungi</taxon>
        <taxon>Dikarya</taxon>
        <taxon>Basidiomycota</taxon>
        <taxon>Pucciniomycotina</taxon>
        <taxon>Microbotryomycetes</taxon>
        <taxon>Microbotryales</taxon>
        <taxon>Microbotryaceae</taxon>
        <taxon>Microbotryum</taxon>
    </lineage>
</organism>
<dbReference type="PIRSF" id="PIRSF006060">
    <property type="entry name" value="AA_transporter"/>
    <property type="match status" value="1"/>
</dbReference>
<dbReference type="GO" id="GO:0015171">
    <property type="term" value="F:amino acid transmembrane transporter activity"/>
    <property type="evidence" value="ECO:0007669"/>
    <property type="project" value="TreeGrafter"/>
</dbReference>
<dbReference type="Proteomes" id="UP000249464">
    <property type="component" value="Unassembled WGS sequence"/>
</dbReference>
<dbReference type="PANTHER" id="PTHR43341">
    <property type="entry name" value="AMINO ACID PERMEASE"/>
    <property type="match status" value="1"/>
</dbReference>
<evidence type="ECO:0000313" key="7">
    <source>
        <dbReference type="EMBL" id="SGZ28538.1"/>
    </source>
</evidence>
<feature type="transmembrane region" description="Helical" evidence="5">
    <location>
        <begin position="191"/>
        <end position="212"/>
    </location>
</feature>
<name>A0A2X0MND1_9BASI</name>
<feature type="transmembrane region" description="Helical" evidence="5">
    <location>
        <begin position="355"/>
        <end position="375"/>
    </location>
</feature>
<dbReference type="PANTHER" id="PTHR43341:SF15">
    <property type="entry name" value="GENERAL AMINO ACID PERMEASE AGP2"/>
    <property type="match status" value="1"/>
</dbReference>
<keyword evidence="3 5" id="KW-1133">Transmembrane helix</keyword>
<feature type="transmembrane region" description="Helical" evidence="5">
    <location>
        <begin position="507"/>
        <end position="527"/>
    </location>
</feature>
<evidence type="ECO:0000256" key="2">
    <source>
        <dbReference type="ARBA" id="ARBA00022692"/>
    </source>
</evidence>
<protein>
    <submittedName>
        <fullName evidence="7">BQ5605_C027g10368 protein</fullName>
    </submittedName>
</protein>
<proteinExistence type="predicted"/>
<keyword evidence="8" id="KW-1185">Reference proteome</keyword>
<evidence type="ECO:0000259" key="6">
    <source>
        <dbReference type="Pfam" id="PF00324"/>
    </source>
</evidence>
<dbReference type="Pfam" id="PF00324">
    <property type="entry name" value="AA_permease"/>
    <property type="match status" value="1"/>
</dbReference>
<dbReference type="InterPro" id="IPR004841">
    <property type="entry name" value="AA-permease/SLC12A_dom"/>
</dbReference>
<feature type="transmembrane region" description="Helical" evidence="5">
    <location>
        <begin position="132"/>
        <end position="154"/>
    </location>
</feature>
<gene>
    <name evidence="7" type="primary">BQ5605_C027g10368</name>
    <name evidence="7" type="ORF">BQ5605_C027G10368</name>
</gene>
<feature type="transmembrane region" description="Helical" evidence="5">
    <location>
        <begin position="404"/>
        <end position="428"/>
    </location>
</feature>
<evidence type="ECO:0000256" key="3">
    <source>
        <dbReference type="ARBA" id="ARBA00022989"/>
    </source>
</evidence>
<dbReference type="GO" id="GO:0016020">
    <property type="term" value="C:membrane"/>
    <property type="evidence" value="ECO:0007669"/>
    <property type="project" value="UniProtKB-SubCell"/>
</dbReference>
<evidence type="ECO:0000313" key="8">
    <source>
        <dbReference type="Proteomes" id="UP000249464"/>
    </source>
</evidence>
<dbReference type="InterPro" id="IPR050524">
    <property type="entry name" value="APC_YAT"/>
</dbReference>
<feature type="domain" description="Amino acid permease/ SLC12A" evidence="6">
    <location>
        <begin position="51"/>
        <end position="535"/>
    </location>
</feature>
<evidence type="ECO:0000256" key="1">
    <source>
        <dbReference type="ARBA" id="ARBA00004141"/>
    </source>
</evidence>
<comment type="subcellular location">
    <subcellularLocation>
        <location evidence="1">Membrane</location>
        <topology evidence="1">Multi-pass membrane protein</topology>
    </subcellularLocation>
</comment>
<keyword evidence="4 5" id="KW-0472">Membrane</keyword>
<feature type="transmembrane region" description="Helical" evidence="5">
    <location>
        <begin position="77"/>
        <end position="96"/>
    </location>
</feature>
<evidence type="ECO:0000256" key="5">
    <source>
        <dbReference type="SAM" id="Phobius"/>
    </source>
</evidence>
<evidence type="ECO:0000256" key="4">
    <source>
        <dbReference type="ARBA" id="ARBA00023136"/>
    </source>
</evidence>
<feature type="transmembrane region" description="Helical" evidence="5">
    <location>
        <begin position="160"/>
        <end position="179"/>
    </location>
</feature>